<reference evidence="2 3" key="1">
    <citation type="journal article" date="2018" name="MBio">
        <title>Comparative Genomics Reveals the Core Gene Toolbox for the Fungus-Insect Symbiosis.</title>
        <authorList>
            <person name="Wang Y."/>
            <person name="Stata M."/>
            <person name="Wang W."/>
            <person name="Stajich J.E."/>
            <person name="White M.M."/>
            <person name="Moncalvo J.M."/>
        </authorList>
    </citation>
    <scope>NUCLEOTIDE SEQUENCE [LARGE SCALE GENOMIC DNA]</scope>
    <source>
        <strain evidence="2 3">SC-DP-2</strain>
    </source>
</reference>
<dbReference type="EMBL" id="MBFS01000125">
    <property type="protein sequence ID" value="PVV04433.1"/>
    <property type="molecule type" value="Genomic_DNA"/>
</dbReference>
<sequence>MPPAQANTNGVTMSNSADNQNSTLDKPLKPKGIIKELTGYNLEFLITRYKKQQKQTHENNRVLEQDFGYKPYRVSKGPKYPGHKKNAYI</sequence>
<keyword evidence="3" id="KW-1185">Reference proteome</keyword>
<name>A0A2T9ZIJ1_9FUNG</name>
<evidence type="ECO:0000313" key="2">
    <source>
        <dbReference type="EMBL" id="PVV04433.1"/>
    </source>
</evidence>
<gene>
    <name evidence="2" type="ORF">BB560_001066</name>
</gene>
<dbReference type="AlphaFoldDB" id="A0A2T9ZIJ1"/>
<dbReference type="Proteomes" id="UP000245609">
    <property type="component" value="Unassembled WGS sequence"/>
</dbReference>
<protein>
    <submittedName>
        <fullName evidence="2">Uncharacterized protein</fullName>
    </submittedName>
</protein>
<feature type="compositionally biased region" description="Basic and acidic residues" evidence="1">
    <location>
        <begin position="55"/>
        <end position="64"/>
    </location>
</feature>
<proteinExistence type="predicted"/>
<comment type="caution">
    <text evidence="2">The sequence shown here is derived from an EMBL/GenBank/DDBJ whole genome shotgun (WGS) entry which is preliminary data.</text>
</comment>
<evidence type="ECO:0000313" key="3">
    <source>
        <dbReference type="Proteomes" id="UP000245609"/>
    </source>
</evidence>
<organism evidence="2 3">
    <name type="scientific">Smittium megazygosporum</name>
    <dbReference type="NCBI Taxonomy" id="133381"/>
    <lineage>
        <taxon>Eukaryota</taxon>
        <taxon>Fungi</taxon>
        <taxon>Fungi incertae sedis</taxon>
        <taxon>Zoopagomycota</taxon>
        <taxon>Kickxellomycotina</taxon>
        <taxon>Harpellomycetes</taxon>
        <taxon>Harpellales</taxon>
        <taxon>Legeriomycetaceae</taxon>
        <taxon>Smittium</taxon>
    </lineage>
</organism>
<accession>A0A2T9ZIJ1</accession>
<feature type="compositionally biased region" description="Polar residues" evidence="1">
    <location>
        <begin position="1"/>
        <end position="24"/>
    </location>
</feature>
<feature type="region of interest" description="Disordered" evidence="1">
    <location>
        <begin position="51"/>
        <end position="89"/>
    </location>
</feature>
<feature type="region of interest" description="Disordered" evidence="1">
    <location>
        <begin position="1"/>
        <end position="29"/>
    </location>
</feature>
<evidence type="ECO:0000256" key="1">
    <source>
        <dbReference type="SAM" id="MobiDB-lite"/>
    </source>
</evidence>